<evidence type="ECO:0000313" key="2">
    <source>
        <dbReference type="EMBL" id="EMP31297.1"/>
    </source>
</evidence>
<feature type="region of interest" description="Disordered" evidence="1">
    <location>
        <begin position="1"/>
        <end position="24"/>
    </location>
</feature>
<keyword evidence="3" id="KW-1185">Reference proteome</keyword>
<accession>M7BT36</accession>
<name>M7BT36_CHEMY</name>
<organism evidence="2 3">
    <name type="scientific">Chelonia mydas</name>
    <name type="common">Green sea-turtle</name>
    <name type="synonym">Chelonia agassizi</name>
    <dbReference type="NCBI Taxonomy" id="8469"/>
    <lineage>
        <taxon>Eukaryota</taxon>
        <taxon>Metazoa</taxon>
        <taxon>Chordata</taxon>
        <taxon>Craniata</taxon>
        <taxon>Vertebrata</taxon>
        <taxon>Euteleostomi</taxon>
        <taxon>Archelosauria</taxon>
        <taxon>Testudinata</taxon>
        <taxon>Testudines</taxon>
        <taxon>Cryptodira</taxon>
        <taxon>Durocryptodira</taxon>
        <taxon>Americhelydia</taxon>
        <taxon>Chelonioidea</taxon>
        <taxon>Cheloniidae</taxon>
        <taxon>Chelonia</taxon>
    </lineage>
</organism>
<reference evidence="3" key="1">
    <citation type="journal article" date="2013" name="Nat. Genet.">
        <title>The draft genomes of soft-shell turtle and green sea turtle yield insights into the development and evolution of the turtle-specific body plan.</title>
        <authorList>
            <person name="Wang Z."/>
            <person name="Pascual-Anaya J."/>
            <person name="Zadissa A."/>
            <person name="Li W."/>
            <person name="Niimura Y."/>
            <person name="Huang Z."/>
            <person name="Li C."/>
            <person name="White S."/>
            <person name="Xiong Z."/>
            <person name="Fang D."/>
            <person name="Wang B."/>
            <person name="Ming Y."/>
            <person name="Chen Y."/>
            <person name="Zheng Y."/>
            <person name="Kuraku S."/>
            <person name="Pignatelli M."/>
            <person name="Herrero J."/>
            <person name="Beal K."/>
            <person name="Nozawa M."/>
            <person name="Li Q."/>
            <person name="Wang J."/>
            <person name="Zhang H."/>
            <person name="Yu L."/>
            <person name="Shigenobu S."/>
            <person name="Wang J."/>
            <person name="Liu J."/>
            <person name="Flicek P."/>
            <person name="Searle S."/>
            <person name="Wang J."/>
            <person name="Kuratani S."/>
            <person name="Yin Y."/>
            <person name="Aken B."/>
            <person name="Zhang G."/>
            <person name="Irie N."/>
        </authorList>
    </citation>
    <scope>NUCLEOTIDE SEQUENCE [LARGE SCALE GENOMIC DNA]</scope>
</reference>
<feature type="compositionally biased region" description="Basic and acidic residues" evidence="1">
    <location>
        <begin position="1"/>
        <end position="12"/>
    </location>
</feature>
<evidence type="ECO:0000256" key="1">
    <source>
        <dbReference type="SAM" id="MobiDB-lite"/>
    </source>
</evidence>
<gene>
    <name evidence="2" type="ORF">UY3_11521</name>
</gene>
<dbReference type="Proteomes" id="UP000031443">
    <property type="component" value="Unassembled WGS sequence"/>
</dbReference>
<dbReference type="EMBL" id="KB545907">
    <property type="protein sequence ID" value="EMP31297.1"/>
    <property type="molecule type" value="Genomic_DNA"/>
</dbReference>
<evidence type="ECO:0000313" key="3">
    <source>
        <dbReference type="Proteomes" id="UP000031443"/>
    </source>
</evidence>
<proteinExistence type="predicted"/>
<dbReference type="AlphaFoldDB" id="M7BT36"/>
<protein>
    <submittedName>
        <fullName evidence="2">Uncharacterized protein</fullName>
    </submittedName>
</protein>
<feature type="region of interest" description="Disordered" evidence="1">
    <location>
        <begin position="57"/>
        <end position="76"/>
    </location>
</feature>
<sequence>MPRTDMREERRRTGGARACANTPSSISNRENALYASPVGFQPTGPLKLLHELYAEESLPPAPKGDAAHGEGLTLQA</sequence>